<dbReference type="InterPro" id="IPR011009">
    <property type="entry name" value="Kinase-like_dom_sf"/>
</dbReference>
<evidence type="ECO:0000256" key="7">
    <source>
        <dbReference type="SAM" id="Phobius"/>
    </source>
</evidence>
<dbReference type="PROSITE" id="PS00108">
    <property type="entry name" value="PROTEIN_KINASE_ST"/>
    <property type="match status" value="1"/>
</dbReference>
<dbReference type="SMART" id="SM00220">
    <property type="entry name" value="S_TKc"/>
    <property type="match status" value="1"/>
</dbReference>
<feature type="transmembrane region" description="Helical" evidence="7">
    <location>
        <begin position="476"/>
        <end position="496"/>
    </location>
</feature>
<dbReference type="RefSeq" id="WP_097232825.1">
    <property type="nucleotide sequence ID" value="NZ_OCNE01000016.1"/>
</dbReference>
<dbReference type="PANTHER" id="PTHR43289">
    <property type="entry name" value="MITOGEN-ACTIVATED PROTEIN KINASE KINASE KINASE 20-RELATED"/>
    <property type="match status" value="1"/>
</dbReference>
<evidence type="ECO:0000256" key="2">
    <source>
        <dbReference type="ARBA" id="ARBA00022741"/>
    </source>
</evidence>
<dbReference type="Gene3D" id="1.10.510.10">
    <property type="entry name" value="Transferase(Phosphotransferase) domain 1"/>
    <property type="match status" value="1"/>
</dbReference>
<feature type="binding site" evidence="5">
    <location>
        <position position="44"/>
    </location>
    <ligand>
        <name>ATP</name>
        <dbReference type="ChEBI" id="CHEBI:30616"/>
    </ligand>
</feature>
<feature type="domain" description="Protein kinase" evidence="8">
    <location>
        <begin position="16"/>
        <end position="271"/>
    </location>
</feature>
<keyword evidence="9" id="KW-0723">Serine/threonine-protein kinase</keyword>
<evidence type="ECO:0000256" key="5">
    <source>
        <dbReference type="PROSITE-ProRule" id="PRU10141"/>
    </source>
</evidence>
<keyword evidence="3 9" id="KW-0418">Kinase</keyword>
<protein>
    <submittedName>
        <fullName evidence="9">Serine/threonine protein kinase</fullName>
    </submittedName>
</protein>
<dbReference type="CDD" id="cd14014">
    <property type="entry name" value="STKc_PknB_like"/>
    <property type="match status" value="1"/>
</dbReference>
<keyword evidence="10" id="KW-1185">Reference proteome</keyword>
<evidence type="ECO:0000313" key="10">
    <source>
        <dbReference type="Proteomes" id="UP000219072"/>
    </source>
</evidence>
<keyword evidence="7" id="KW-0812">Transmembrane</keyword>
<dbReference type="InterPro" id="IPR017441">
    <property type="entry name" value="Protein_kinase_ATP_BS"/>
</dbReference>
<evidence type="ECO:0000313" key="9">
    <source>
        <dbReference type="EMBL" id="SOD64394.1"/>
    </source>
</evidence>
<dbReference type="PANTHER" id="PTHR43289:SF34">
    <property type="entry name" value="SERINE_THREONINE-PROTEIN KINASE YBDM-RELATED"/>
    <property type="match status" value="1"/>
</dbReference>
<dbReference type="Gene3D" id="3.30.200.20">
    <property type="entry name" value="Phosphorylase Kinase, domain 1"/>
    <property type="match status" value="1"/>
</dbReference>
<dbReference type="AlphaFoldDB" id="A0A286E0I4"/>
<dbReference type="InterPro" id="IPR008271">
    <property type="entry name" value="Ser/Thr_kinase_AS"/>
</dbReference>
<sequence>MATELAADDPRRVGRYRITGRLGAGGMGRVYLGRSPGGRLVAVKVVRPELSDDPGFRTRFAREVAAARKVTGLFTAAVVDADPEAPLPWLATAYVPGPALDEAVARHGPWPVEAVRALGAGLAEALEAIHAAGLVHRDLKPSNVLIAPDGPRVVDFGVSVAVEATQLTRTGTVLGTPGFMAPEQLSGRTVSPATDVFSLGAVLTHAATGTGPFGTGSAQSLNFRIAYERPVLDALPAALREVVAGCLEKDPSRRPDLASLLDELASDDPDFTPFADLADLADASVPAGRPPTRVATPGTTRPSGPLAGEPDDGPAGEPARGTAEETADGATERATTRRAPAGPPEPPTALHSPTPPGAGPPPALLLPARRDAALRRVALALWCALVAISLAMVLPAVDGDNVVTGLSDGSWPFAVAAALCLTSCGTVLGLLPRVRRGAALPDGVRAFHGTVTVLTGTLLAVFVVGGPASNDLGPGVWSFVLGTLAMAPGALPLAAADRPDGNR</sequence>
<evidence type="ECO:0000256" key="4">
    <source>
        <dbReference type="ARBA" id="ARBA00022840"/>
    </source>
</evidence>
<keyword evidence="4 5" id="KW-0067">ATP-binding</keyword>
<evidence type="ECO:0000256" key="3">
    <source>
        <dbReference type="ARBA" id="ARBA00022777"/>
    </source>
</evidence>
<dbReference type="SUPFAM" id="SSF56112">
    <property type="entry name" value="Protein kinase-like (PK-like)"/>
    <property type="match status" value="1"/>
</dbReference>
<keyword evidence="2 5" id="KW-0547">Nucleotide-binding</keyword>
<dbReference type="Proteomes" id="UP000219072">
    <property type="component" value="Unassembled WGS sequence"/>
</dbReference>
<dbReference type="GO" id="GO:0005524">
    <property type="term" value="F:ATP binding"/>
    <property type="evidence" value="ECO:0007669"/>
    <property type="project" value="UniProtKB-UniRule"/>
</dbReference>
<feature type="transmembrane region" description="Helical" evidence="7">
    <location>
        <begin position="377"/>
        <end position="397"/>
    </location>
</feature>
<dbReference type="EMBL" id="OCNE01000016">
    <property type="protein sequence ID" value="SOD64394.1"/>
    <property type="molecule type" value="Genomic_DNA"/>
</dbReference>
<evidence type="ECO:0000259" key="8">
    <source>
        <dbReference type="PROSITE" id="PS50011"/>
    </source>
</evidence>
<evidence type="ECO:0000256" key="6">
    <source>
        <dbReference type="SAM" id="MobiDB-lite"/>
    </source>
</evidence>
<dbReference type="PROSITE" id="PS00107">
    <property type="entry name" value="PROTEIN_KINASE_ATP"/>
    <property type="match status" value="1"/>
</dbReference>
<keyword evidence="7" id="KW-0472">Membrane</keyword>
<gene>
    <name evidence="9" type="ORF">SAMN06297387_116118</name>
</gene>
<keyword evidence="1" id="KW-0808">Transferase</keyword>
<keyword evidence="7" id="KW-1133">Transmembrane helix</keyword>
<feature type="region of interest" description="Disordered" evidence="6">
    <location>
        <begin position="282"/>
        <end position="364"/>
    </location>
</feature>
<feature type="transmembrane region" description="Helical" evidence="7">
    <location>
        <begin position="409"/>
        <end position="431"/>
    </location>
</feature>
<evidence type="ECO:0000256" key="1">
    <source>
        <dbReference type="ARBA" id="ARBA00022679"/>
    </source>
</evidence>
<dbReference type="GO" id="GO:0004674">
    <property type="term" value="F:protein serine/threonine kinase activity"/>
    <property type="evidence" value="ECO:0007669"/>
    <property type="project" value="UniProtKB-KW"/>
</dbReference>
<proteinExistence type="predicted"/>
<dbReference type="PROSITE" id="PS50011">
    <property type="entry name" value="PROTEIN_KINASE_DOM"/>
    <property type="match status" value="1"/>
</dbReference>
<dbReference type="Pfam" id="PF00069">
    <property type="entry name" value="Pkinase"/>
    <property type="match status" value="1"/>
</dbReference>
<dbReference type="InterPro" id="IPR000719">
    <property type="entry name" value="Prot_kinase_dom"/>
</dbReference>
<feature type="compositionally biased region" description="Pro residues" evidence="6">
    <location>
        <begin position="341"/>
        <end position="364"/>
    </location>
</feature>
<reference evidence="9 10" key="1">
    <citation type="submission" date="2017-09" db="EMBL/GenBank/DDBJ databases">
        <authorList>
            <person name="Ehlers B."/>
            <person name="Leendertz F.H."/>
        </authorList>
    </citation>
    <scope>NUCLEOTIDE SEQUENCE [LARGE SCALE GENOMIC DNA]</scope>
    <source>
        <strain evidence="9 10">CGMCC 4.7095</strain>
    </source>
</reference>
<accession>A0A286E0I4</accession>
<feature type="transmembrane region" description="Helical" evidence="7">
    <location>
        <begin position="443"/>
        <end position="464"/>
    </location>
</feature>
<name>A0A286E0I4_9ACTN</name>
<organism evidence="9 10">
    <name type="scientific">Streptomyces zhaozhouensis</name>
    <dbReference type="NCBI Taxonomy" id="1300267"/>
    <lineage>
        <taxon>Bacteria</taxon>
        <taxon>Bacillati</taxon>
        <taxon>Actinomycetota</taxon>
        <taxon>Actinomycetes</taxon>
        <taxon>Kitasatosporales</taxon>
        <taxon>Streptomycetaceae</taxon>
        <taxon>Streptomyces</taxon>
    </lineage>
</organism>